<comment type="caution">
    <text evidence="1">The sequence shown here is derived from an EMBL/GenBank/DDBJ whole genome shotgun (WGS) entry which is preliminary data.</text>
</comment>
<gene>
    <name evidence="1" type="ORF">E5990_07510</name>
</gene>
<evidence type="ECO:0000313" key="2">
    <source>
        <dbReference type="Proteomes" id="UP000305401"/>
    </source>
</evidence>
<evidence type="ECO:0000313" key="1">
    <source>
        <dbReference type="EMBL" id="THG47981.1"/>
    </source>
</evidence>
<accession>A0AC61S4H7</accession>
<reference evidence="1" key="1">
    <citation type="submission" date="2019-04" db="EMBL/GenBank/DDBJ databases">
        <title>Microbes associate with the intestines of laboratory mice.</title>
        <authorList>
            <person name="Navarre W."/>
            <person name="Wong E."/>
            <person name="Huang K.C."/>
            <person name="Tropini C."/>
            <person name="Ng K."/>
            <person name="Yu B."/>
        </authorList>
    </citation>
    <scope>NUCLEOTIDE SEQUENCE</scope>
    <source>
        <strain evidence="1">NM86_A22</strain>
    </source>
</reference>
<keyword evidence="2" id="KW-1185">Reference proteome</keyword>
<protein>
    <submittedName>
        <fullName evidence="1">Beta-glucuronidase</fullName>
    </submittedName>
</protein>
<organism evidence="1 2">
    <name type="scientific">Muribaculum caecicola</name>
    <dbReference type="NCBI Taxonomy" id="3038144"/>
    <lineage>
        <taxon>Bacteria</taxon>
        <taxon>Pseudomonadati</taxon>
        <taxon>Bacteroidota</taxon>
        <taxon>Bacteroidia</taxon>
        <taxon>Bacteroidales</taxon>
        <taxon>Muribaculaceae</taxon>
        <taxon>Muribaculum</taxon>
    </lineage>
</organism>
<sequence>MKKVKYIIFLLVCVFAVSLSAVNRISLDGEWAFAVGDTCRFTGDKILLPGSMVTRGKGDAVTDKTIWTGSTYDSTYYFSPAMAPFREKGNIKYPFFLTPGTHYVGNAWYERDVFIPAGYAGKSVLLHLERPHIESQLWVNGVLVGVDSSLVAPHIYDISDVMRPGYNNTLRVRVYNGVDNVCVGPDSHSVTDQTQGNWNGIAGYMYLEARPKQHVADMQIFPDVATKSIKVCMEFSQDLSGKQVTLVCSKYGNKETICSKKYAVKGSYGEVNIKLGDKAALWSEFSPNLYTLSASVDGDTVTSVFGLREISIKGRQFYVNGNPVWMRGTVESCLWPDTGYAPTDVDSWLKVFKKCKEFGLNMIRFHSYCPPEAAFTAADLVGIYLQPEGPSWPNHGIKLGNGMAIDRYLLDETKRMVRKYGNHPSFCMLAAGNEPAGNWVEWCGDFVDYWKSTGDTRRVYCGASVGGGWAFEPRSQYHVRGRARGLNWNKRAPQSIDDFYNDITRIEQRGKCGVKKFDINEPFLSHEQGQWCVFPDLKEIDRYKGAYKAGNFEIFKSLLEQGGMAHLSEKFLEASGKLQTLAYKYEIERNLRTPDYAGFQLLALNDYSGQGSALVGVLNVFWEEKGYCTSKEWRNFCAPVVPLAKFPKFIYADGDTVAVDFELYNASESALPNASVKYVMNTDGKNILEETYRLGQVPLGKNIVMPSVAKKITVSEAPLKVTLTATVSSNNKEVGENCWEFWVYPDAGVLPVPDDILVADCFDKQVLDRLSAGGKVLLTVAGKVKYGNDVVQRYLPVFWNTSWFKMRPPHTTGALIHKEHPLFDRFQSDTWANLNWWELVNNAQVMNLANFPRTYQSPVQPIDTWHLCRKLGMVVEAEVNGGKLFMTSMDINTKLDKRHVARHMRNAILKYMSSGDFKPEMKVDTSVIVQILNEEAPKIDMFTNESPDELKPQIK</sequence>
<name>A0AC61S4H7_9BACT</name>
<proteinExistence type="predicted"/>
<dbReference type="EMBL" id="SSTG01000091">
    <property type="protein sequence ID" value="THG47981.1"/>
    <property type="molecule type" value="Genomic_DNA"/>
</dbReference>
<dbReference type="Proteomes" id="UP000305401">
    <property type="component" value="Unassembled WGS sequence"/>
</dbReference>